<accession>A0ACB8VHR9</accession>
<dbReference type="Proteomes" id="UP000831701">
    <property type="component" value="Chromosome 21"/>
</dbReference>
<proteinExistence type="predicted"/>
<evidence type="ECO:0000313" key="1">
    <source>
        <dbReference type="EMBL" id="KAI3355128.1"/>
    </source>
</evidence>
<reference evidence="1" key="1">
    <citation type="submission" date="2022-04" db="EMBL/GenBank/DDBJ databases">
        <title>Jade perch genome.</title>
        <authorList>
            <person name="Chao B."/>
        </authorList>
    </citation>
    <scope>NUCLEOTIDE SEQUENCE</scope>
    <source>
        <strain evidence="1">CB-2022</strain>
    </source>
</reference>
<name>A0ACB8VHR9_9TELE</name>
<comment type="caution">
    <text evidence="1">The sequence shown here is derived from an EMBL/GenBank/DDBJ whole genome shotgun (WGS) entry which is preliminary data.</text>
</comment>
<gene>
    <name evidence="1" type="ORF">L3Q82_017996</name>
</gene>
<organism evidence="1 2">
    <name type="scientific">Scortum barcoo</name>
    <name type="common">barcoo grunter</name>
    <dbReference type="NCBI Taxonomy" id="214431"/>
    <lineage>
        <taxon>Eukaryota</taxon>
        <taxon>Metazoa</taxon>
        <taxon>Chordata</taxon>
        <taxon>Craniata</taxon>
        <taxon>Vertebrata</taxon>
        <taxon>Euteleostomi</taxon>
        <taxon>Actinopterygii</taxon>
        <taxon>Neopterygii</taxon>
        <taxon>Teleostei</taxon>
        <taxon>Neoteleostei</taxon>
        <taxon>Acanthomorphata</taxon>
        <taxon>Eupercaria</taxon>
        <taxon>Centrarchiformes</taxon>
        <taxon>Terapontoidei</taxon>
        <taxon>Terapontidae</taxon>
        <taxon>Scortum</taxon>
    </lineage>
</organism>
<protein>
    <submittedName>
        <fullName evidence="1">Uncharacterized protein</fullName>
    </submittedName>
</protein>
<dbReference type="EMBL" id="CM041551">
    <property type="protein sequence ID" value="KAI3355128.1"/>
    <property type="molecule type" value="Genomic_DNA"/>
</dbReference>
<keyword evidence="2" id="KW-1185">Reference proteome</keyword>
<sequence>MSLLTCSSVCRQSPVYGPGQSTNRCELSAVRELMTEEHSKINFLTSRLHKLTFDLQPDDADAPKDTSVSISPSALVSAGSWVNLTCSSRAKPPVSRFTWFKTSTDGPMNLSEGQIYSFNATEGGDYYCVATNDLRQQTSSVIHLTVDGQPDGSVRWEAVLGGVIGIIALIFLIVCVCWLKSTHSTCQQTQSQTGDELMVKEPARKTEEKEEDIHYGEINFSKQRAEASSGSVQDSGQQQDTLYAQLLMYPGIKFLPVNMVTNNILLSVLFVSGALADCPKDPGLFITAPKKMEALSGSCLLIPCNFRAEKGQEEFDNRRETFGVWIKSDPRFGINPNNVVFNSSLTVNIYTMNITGNLHQKNCTTLFYNLLTSHSDTILLQNREQTIHRQQLLVILFRYQLKILLRDPRIEISGDLKEKESVTITCSALTPCPHSPPKLTWNLQQHSHNKIEENTDRSFTTKIQKTITLTDKHDGYNITCSATYPVKEGVKTAEETKTLSVSYAPKDTSVSISPSTLVSAGSWVNLTCSSRAKPPVSRFTWFKTSTDGPMKVSEGQIYSFNATEGGDYYCVATNDLGQQNSSVIHLTFEDKGNQEFGGVVYITVKILGILMLCSTMVIFEWWFRSRCCKKPVKVMSVVAVLCVNMVTANMLLSVFFLSGASAACTETAHLFITAPKKMEALSGSCLLIPCNFSAEKGQEEFDNRRETFGVWIKNYSRLTKNRNNVVFNSTQTVNIYTMNITGNLREKNCTTLFYNLLRNYTDTYYYFRIENKPFMATASCDPLQISVKDSPARPRIEISGDLKEKESVTITCSALTPCPHSPPKLTWNLQQHSHNKIEENTDRSFTTKIQKTITLTDKHDGYNITCSATYPVKEDAPKDTSVSISPSTLVSAGSWVNLTCSSRAKPPVSRFTWFKTSTDGPMKVSEGQIYSFNATGGGDYYCVATNDLGSTNLIKGQPDGSVRWEAVLGGVIGIIAFIFLIVCVWSVSQMNADDLTQSSSQTGDELMVKEPARKTEEKEEDIHYGEIDFSKQRAEASSGSVQDSGQQQDTLYAQAHIQNYGTSSVCHISPQWHSTSPEDVRVKPGEDVRLQCRGPSDANEAVLEWIRPDLGSDIYVFFLREKRPYETYQLQSYVGRVSLSDPEMKDGDASVILKNVSVNDTGTYECRVLTDRRERDATEHTSIVRLKVEGLPAGHTEDGGTKQLLLGLLSAVIVFGVFVFWICRRSLRKNSKQPAADEADGTSPEDVRVKPGEDVRLQCRGPSDANEAVLEWIRDLTWGLKPVRDILVTARLPVTLPADTMVVISPTDPVSVGSVVNLTCSCRGNPPVVHFLWFMISDGTDGRLELIRADTQVYGFTVSDSDRGRLFYCGCRDDVDLQLSTGRQLIFEGDQRTQLVGVHVIVKILGIIMLVSVLLIFEWANIIYFLVEYVKATITSRDGDKVTAETEDGKTVTVKEADVHPQNLPKFDKIEDMAMFTFLHEPAVLFNLKERYAAWMIYTEWSLCFVFLMCSVYTIVFILSGESGAGKTVNTKRVIQYFARIAAVSGKKDAAQGKKGTLEDQIIQANPGLEAFGNAKTIRNDNSSKFGKFIQIHFGVSGKLSSADIETYLLEKSRVTYQLKATTSSTRSCPKRNQNCWEAFDVLGFTQEEKNSIYKLTGAIMHYGNMKFKQKQREEQAEADGTEDVDKVAYLMGLNSADLLKALCHPRVKVGNEWVTKGQNVQQVCCFGGPFGVLLYWCTVQIGSRENVLVDVQHLNYTNEKLQQFFNHHMFVLEQEEYKKEGIVWEFIDFGMDLAACTELIEKPMGIMSILEEECMFPKASDATFKAKLYDNHLGKSPNFQKPRVVKGKAEAHFSLVHYAAQDAGGKGGKGGGKKKGSSFQTVSALHRKNLNKLMTNLRSTHPHFVCCIIPNETKTPGAMEDPLVMHQLRCNGVLEGIRICRKGFPNRIQYGDFKQRYFYLQCRFPDSDQCTLLTLLYFTLLILNTSLLNQKKKLEGDTAQLQNEVEEAVQECRNAEEKAKKAITDAAMMAEELKKEQDTSAHLERMKKNMEQTIKDLQHSLDEAEQIAMKGGKKQVQKLEARSEEDRKSLARLQDLVDKLQLKVKSYKRAAEEAEEQANSNLTKLRKLQHELDEAEERADIAESQVNKMRAKSRDAGSKGGWCPGERAGVGLLIAPQLSRHVLEFTPVNERVASLRLRVGDRSLAVVCAYGPNSSTEYPAFLEFPGRGRSFTSLPPPGRASQEAQGIPREAGASHIPREAGDIESEWTMFSASIVDPRGGSKFEVVDASAKKLERLVLVHLRPAGELLHGPAAVSPTSLQTSGWMMPVIYLLHTSLTHLEKAGSTVRIMFFDFSSAFQHHPAQAAGGQAAASWGGPSPHFHLDFGLHLDFGHLTHSPQFVRVQGFESNRLLCRTVLAPFLFTLYTADFSYNTPSCHLQKFSDDSAVVGLITDGDDREYKRTYSGLCRLVSFWDSSCWASSITDRDRRRMDRLVRRASSVLGCPLDSVEVVGNGRMMAKLSSLLNNTSHPLQDTLTALGSSFSERLLHPRCVKERYRRSFLPAAVRLHNKQNAC</sequence>
<evidence type="ECO:0000313" key="2">
    <source>
        <dbReference type="Proteomes" id="UP000831701"/>
    </source>
</evidence>